<dbReference type="Gene3D" id="3.30.2350.10">
    <property type="entry name" value="Pseudouridine synthase"/>
    <property type="match status" value="1"/>
</dbReference>
<evidence type="ECO:0000313" key="4">
    <source>
        <dbReference type="Proteomes" id="UP001412067"/>
    </source>
</evidence>
<evidence type="ECO:0000313" key="3">
    <source>
        <dbReference type="EMBL" id="KAK8939948.1"/>
    </source>
</evidence>
<name>A0ABR2LG30_9ASPA</name>
<dbReference type="PANTHER" id="PTHR21600">
    <property type="entry name" value="MITOCHONDRIAL RNA PSEUDOURIDINE SYNTHASE"/>
    <property type="match status" value="1"/>
</dbReference>
<dbReference type="Proteomes" id="UP001412067">
    <property type="component" value="Unassembled WGS sequence"/>
</dbReference>
<keyword evidence="4" id="KW-1185">Reference proteome</keyword>
<gene>
    <name evidence="3" type="ORF">KSP40_PGU010232</name>
</gene>
<dbReference type="PANTHER" id="PTHR21600:SF81">
    <property type="entry name" value="21S RRNA PSEUDOURIDINE(2819) SYNTHASE"/>
    <property type="match status" value="1"/>
</dbReference>
<comment type="similarity">
    <text evidence="1">Belongs to the pseudouridine synthase RluA family.</text>
</comment>
<proteinExistence type="inferred from homology"/>
<keyword evidence="2" id="KW-0413">Isomerase</keyword>
<evidence type="ECO:0008006" key="5">
    <source>
        <dbReference type="Google" id="ProtNLM"/>
    </source>
</evidence>
<evidence type="ECO:0000256" key="1">
    <source>
        <dbReference type="ARBA" id="ARBA00010876"/>
    </source>
</evidence>
<dbReference type="InterPro" id="IPR050188">
    <property type="entry name" value="RluA_PseudoU_synthase"/>
</dbReference>
<sequence length="204" mass="22675">MLTLLGPPAEMEFKQSFLNMHFKPKESSSTHNVGLKEADEYPQENSAVKEAPGALKLKRYFSFYTSSPYKSIGSSFNSSSSINFPGLEQIKLRVHCAEVLRTPIVGDYKYGGHAHRKWAPMATDNSVNLPKEELPFGLEFEGGSISEKQPRLHLHCRQMVLPNIAGAVERLESASNCDLAGLDELDLVASLPPYMQLSWDVLGF</sequence>
<protein>
    <recommendedName>
        <fullName evidence="5">RNA pseudouridine synthase</fullName>
    </recommendedName>
</protein>
<comment type="caution">
    <text evidence="3">The sequence shown here is derived from an EMBL/GenBank/DDBJ whole genome shotgun (WGS) entry which is preliminary data.</text>
</comment>
<dbReference type="EMBL" id="JBBWWR010000020">
    <property type="protein sequence ID" value="KAK8939948.1"/>
    <property type="molecule type" value="Genomic_DNA"/>
</dbReference>
<organism evidence="3 4">
    <name type="scientific">Platanthera guangdongensis</name>
    <dbReference type="NCBI Taxonomy" id="2320717"/>
    <lineage>
        <taxon>Eukaryota</taxon>
        <taxon>Viridiplantae</taxon>
        <taxon>Streptophyta</taxon>
        <taxon>Embryophyta</taxon>
        <taxon>Tracheophyta</taxon>
        <taxon>Spermatophyta</taxon>
        <taxon>Magnoliopsida</taxon>
        <taxon>Liliopsida</taxon>
        <taxon>Asparagales</taxon>
        <taxon>Orchidaceae</taxon>
        <taxon>Orchidoideae</taxon>
        <taxon>Orchideae</taxon>
        <taxon>Orchidinae</taxon>
        <taxon>Platanthera</taxon>
    </lineage>
</organism>
<reference evidence="3 4" key="1">
    <citation type="journal article" date="2022" name="Nat. Plants">
        <title>Genomes of leafy and leafless Platanthera orchids illuminate the evolution of mycoheterotrophy.</title>
        <authorList>
            <person name="Li M.H."/>
            <person name="Liu K.W."/>
            <person name="Li Z."/>
            <person name="Lu H.C."/>
            <person name="Ye Q.L."/>
            <person name="Zhang D."/>
            <person name="Wang J.Y."/>
            <person name="Li Y.F."/>
            <person name="Zhong Z.M."/>
            <person name="Liu X."/>
            <person name="Yu X."/>
            <person name="Liu D.K."/>
            <person name="Tu X.D."/>
            <person name="Liu B."/>
            <person name="Hao Y."/>
            <person name="Liao X.Y."/>
            <person name="Jiang Y.T."/>
            <person name="Sun W.H."/>
            <person name="Chen J."/>
            <person name="Chen Y.Q."/>
            <person name="Ai Y."/>
            <person name="Zhai J.W."/>
            <person name="Wu S.S."/>
            <person name="Zhou Z."/>
            <person name="Hsiao Y.Y."/>
            <person name="Wu W.L."/>
            <person name="Chen Y.Y."/>
            <person name="Lin Y.F."/>
            <person name="Hsu J.L."/>
            <person name="Li C.Y."/>
            <person name="Wang Z.W."/>
            <person name="Zhao X."/>
            <person name="Zhong W.Y."/>
            <person name="Ma X.K."/>
            <person name="Ma L."/>
            <person name="Huang J."/>
            <person name="Chen G.Z."/>
            <person name="Huang M.Z."/>
            <person name="Huang L."/>
            <person name="Peng D.H."/>
            <person name="Luo Y.B."/>
            <person name="Zou S.Q."/>
            <person name="Chen S.P."/>
            <person name="Lan S."/>
            <person name="Tsai W.C."/>
            <person name="Van de Peer Y."/>
            <person name="Liu Z.J."/>
        </authorList>
    </citation>
    <scope>NUCLEOTIDE SEQUENCE [LARGE SCALE GENOMIC DNA]</scope>
    <source>
        <strain evidence="3">Lor288</strain>
    </source>
</reference>
<accession>A0ABR2LG30</accession>
<evidence type="ECO:0000256" key="2">
    <source>
        <dbReference type="ARBA" id="ARBA00023235"/>
    </source>
</evidence>